<dbReference type="EMBL" id="CAJOBB010009041">
    <property type="protein sequence ID" value="CAF4220108.1"/>
    <property type="molecule type" value="Genomic_DNA"/>
</dbReference>
<reference evidence="1" key="1">
    <citation type="submission" date="2021-02" db="EMBL/GenBank/DDBJ databases">
        <authorList>
            <person name="Nowell W R."/>
        </authorList>
    </citation>
    <scope>NUCLEOTIDE SEQUENCE</scope>
</reference>
<proteinExistence type="predicted"/>
<dbReference type="Proteomes" id="UP000663860">
    <property type="component" value="Unassembled WGS sequence"/>
</dbReference>
<organism evidence="1 3">
    <name type="scientific">Adineta steineri</name>
    <dbReference type="NCBI Taxonomy" id="433720"/>
    <lineage>
        <taxon>Eukaryota</taxon>
        <taxon>Metazoa</taxon>
        <taxon>Spiralia</taxon>
        <taxon>Gnathifera</taxon>
        <taxon>Rotifera</taxon>
        <taxon>Eurotatoria</taxon>
        <taxon>Bdelloidea</taxon>
        <taxon>Adinetida</taxon>
        <taxon>Adinetidae</taxon>
        <taxon>Adineta</taxon>
    </lineage>
</organism>
<gene>
    <name evidence="1" type="ORF">IZO911_LOCUS20869</name>
    <name evidence="2" type="ORF">KXQ929_LOCUS41148</name>
</gene>
<name>A0A814L6T8_9BILA</name>
<accession>A0A814L6T8</accession>
<dbReference type="AlphaFoldDB" id="A0A814L6T8"/>
<sequence length="66" mass="7245">MSAQDQAPLTKTNASYEEDKCNEIGQSTMTQQVTLAGDEMIPNDEGIGNDQGKYMKKGKKILCYIA</sequence>
<dbReference type="Proteomes" id="UP000663868">
    <property type="component" value="Unassembled WGS sequence"/>
</dbReference>
<comment type="caution">
    <text evidence="1">The sequence shown here is derived from an EMBL/GenBank/DDBJ whole genome shotgun (WGS) entry which is preliminary data.</text>
</comment>
<evidence type="ECO:0000313" key="3">
    <source>
        <dbReference type="Proteomes" id="UP000663860"/>
    </source>
</evidence>
<evidence type="ECO:0000313" key="1">
    <source>
        <dbReference type="EMBL" id="CAF1060883.1"/>
    </source>
</evidence>
<protein>
    <submittedName>
        <fullName evidence="1">Uncharacterized protein</fullName>
    </submittedName>
</protein>
<evidence type="ECO:0000313" key="2">
    <source>
        <dbReference type="EMBL" id="CAF4220108.1"/>
    </source>
</evidence>
<dbReference type="EMBL" id="CAJNOE010000220">
    <property type="protein sequence ID" value="CAF1060883.1"/>
    <property type="molecule type" value="Genomic_DNA"/>
</dbReference>